<evidence type="ECO:0000256" key="2">
    <source>
        <dbReference type="ARBA" id="ARBA00023125"/>
    </source>
</evidence>
<dbReference type="InterPro" id="IPR001647">
    <property type="entry name" value="HTH_TetR"/>
</dbReference>
<evidence type="ECO:0000313" key="7">
    <source>
        <dbReference type="Proteomes" id="UP001418444"/>
    </source>
</evidence>
<dbReference type="PROSITE" id="PS50977">
    <property type="entry name" value="HTH_TETR_2"/>
    <property type="match status" value="1"/>
</dbReference>
<dbReference type="InterPro" id="IPR009057">
    <property type="entry name" value="Homeodomain-like_sf"/>
</dbReference>
<comment type="caution">
    <text evidence="6">The sequence shown here is derived from an EMBL/GenBank/DDBJ whole genome shotgun (WGS) entry which is preliminary data.</text>
</comment>
<keyword evidence="1" id="KW-0805">Transcription regulation</keyword>
<feature type="domain" description="HTH tetR-type" evidence="5">
    <location>
        <begin position="8"/>
        <end position="68"/>
    </location>
</feature>
<protein>
    <submittedName>
        <fullName evidence="6">TetR/AcrR family transcriptional regulator</fullName>
    </submittedName>
</protein>
<organism evidence="6 7">
    <name type="scientific">Gordonia caeni</name>
    <dbReference type="NCBI Taxonomy" id="1007097"/>
    <lineage>
        <taxon>Bacteria</taxon>
        <taxon>Bacillati</taxon>
        <taxon>Actinomycetota</taxon>
        <taxon>Actinomycetes</taxon>
        <taxon>Mycobacteriales</taxon>
        <taxon>Gordoniaceae</taxon>
        <taxon>Gordonia</taxon>
    </lineage>
</organism>
<dbReference type="Pfam" id="PF00440">
    <property type="entry name" value="TetR_N"/>
    <property type="match status" value="1"/>
</dbReference>
<evidence type="ECO:0000313" key="6">
    <source>
        <dbReference type="EMBL" id="GAA3971249.1"/>
    </source>
</evidence>
<evidence type="ECO:0000256" key="1">
    <source>
        <dbReference type="ARBA" id="ARBA00023015"/>
    </source>
</evidence>
<reference evidence="7" key="1">
    <citation type="journal article" date="2019" name="Int. J. Syst. Evol. Microbiol.">
        <title>The Global Catalogue of Microorganisms (GCM) 10K type strain sequencing project: providing services to taxonomists for standard genome sequencing and annotation.</title>
        <authorList>
            <consortium name="The Broad Institute Genomics Platform"/>
            <consortium name="The Broad Institute Genome Sequencing Center for Infectious Disease"/>
            <person name="Wu L."/>
            <person name="Ma J."/>
        </authorList>
    </citation>
    <scope>NUCLEOTIDE SEQUENCE [LARGE SCALE GENOMIC DNA]</scope>
    <source>
        <strain evidence="7">JCM 16923</strain>
    </source>
</reference>
<proteinExistence type="predicted"/>
<dbReference type="EMBL" id="BAAAZW010000016">
    <property type="protein sequence ID" value="GAA3971249.1"/>
    <property type="molecule type" value="Genomic_DNA"/>
</dbReference>
<accession>A0ABP7PTW4</accession>
<dbReference type="Proteomes" id="UP001418444">
    <property type="component" value="Unassembled WGS sequence"/>
</dbReference>
<keyword evidence="3" id="KW-0804">Transcription</keyword>
<sequence length="192" mass="21824">MARRLTPEVRRSEILRRTREMIATQGAEGLSLRSVARWCGMSAPGLLHHFSSLQVLLEEVLAARDAEELAAFEAAMPADATLRQWTDTVVRVSMTRAAENRNFDALETRALADPEHPAHDYFARRYGLRPFPATVALAERDYPRNPAAVVELLGTVVDGLRLRWLRSDEVPDYAADWERIRDTLFAGFEQYR</sequence>
<feature type="DNA-binding region" description="H-T-H motif" evidence="4">
    <location>
        <begin position="31"/>
        <end position="50"/>
    </location>
</feature>
<dbReference type="InterPro" id="IPR050109">
    <property type="entry name" value="HTH-type_TetR-like_transc_reg"/>
</dbReference>
<keyword evidence="2 4" id="KW-0238">DNA-binding</keyword>
<dbReference type="PANTHER" id="PTHR30055:SF234">
    <property type="entry name" value="HTH-TYPE TRANSCRIPTIONAL REGULATOR BETI"/>
    <property type="match status" value="1"/>
</dbReference>
<dbReference type="SUPFAM" id="SSF46689">
    <property type="entry name" value="Homeodomain-like"/>
    <property type="match status" value="1"/>
</dbReference>
<dbReference type="PANTHER" id="PTHR30055">
    <property type="entry name" value="HTH-TYPE TRANSCRIPTIONAL REGULATOR RUTR"/>
    <property type="match status" value="1"/>
</dbReference>
<evidence type="ECO:0000256" key="3">
    <source>
        <dbReference type="ARBA" id="ARBA00023163"/>
    </source>
</evidence>
<gene>
    <name evidence="6" type="ORF">GCM10022231_35900</name>
</gene>
<keyword evidence="7" id="KW-1185">Reference proteome</keyword>
<dbReference type="Gene3D" id="1.10.357.10">
    <property type="entry name" value="Tetracycline Repressor, domain 2"/>
    <property type="match status" value="1"/>
</dbReference>
<evidence type="ECO:0000256" key="4">
    <source>
        <dbReference type="PROSITE-ProRule" id="PRU00335"/>
    </source>
</evidence>
<dbReference type="RefSeq" id="WP_344786116.1">
    <property type="nucleotide sequence ID" value="NZ_BAAAZW010000016.1"/>
</dbReference>
<evidence type="ECO:0000259" key="5">
    <source>
        <dbReference type="PROSITE" id="PS50977"/>
    </source>
</evidence>
<name>A0ABP7PTW4_9ACTN</name>